<proteinExistence type="predicted"/>
<dbReference type="RefSeq" id="WP_135831379.1">
    <property type="nucleotide sequence ID" value="NZ_CP038462.1"/>
</dbReference>
<feature type="region of interest" description="Disordered" evidence="1">
    <location>
        <begin position="1"/>
        <end position="25"/>
    </location>
</feature>
<name>A0A4P7U8B1_9ACTN</name>
<protein>
    <submittedName>
        <fullName evidence="2">Uncharacterized protein</fullName>
    </submittedName>
</protein>
<dbReference type="AlphaFoldDB" id="A0A4P7U8B1"/>
<evidence type="ECO:0000313" key="2">
    <source>
        <dbReference type="EMBL" id="QCC76330.1"/>
    </source>
</evidence>
<dbReference type="OrthoDB" id="9842127at2"/>
<dbReference type="Proteomes" id="UP000297025">
    <property type="component" value="Chromosome"/>
</dbReference>
<dbReference type="KEGG" id="ndp:E2C04_02305"/>
<feature type="compositionally biased region" description="Low complexity" evidence="1">
    <location>
        <begin position="1"/>
        <end position="12"/>
    </location>
</feature>
<organism evidence="2 3">
    <name type="scientific">Nocardioides daphniae</name>
    <dbReference type="NCBI Taxonomy" id="402297"/>
    <lineage>
        <taxon>Bacteria</taxon>
        <taxon>Bacillati</taxon>
        <taxon>Actinomycetota</taxon>
        <taxon>Actinomycetes</taxon>
        <taxon>Propionibacteriales</taxon>
        <taxon>Nocardioidaceae</taxon>
        <taxon>Nocardioides</taxon>
    </lineage>
</organism>
<reference evidence="2 3" key="1">
    <citation type="journal article" date="2008" name="Int. J. Syst. Evol. Microbiol.">
        <title>Nocardioides daphniae sp. nov., isolated from Daphnia cucullata (Crustacea: Cladocera).</title>
        <authorList>
            <person name="Toth E.M."/>
            <person name="Keki Z."/>
            <person name="Homonnay Z.G."/>
            <person name="Borsodi A.K."/>
            <person name="Marialigeti K."/>
            <person name="Schumann P."/>
        </authorList>
    </citation>
    <scope>NUCLEOTIDE SEQUENCE [LARGE SCALE GENOMIC DNA]</scope>
    <source>
        <strain evidence="2 3">JCM 16608</strain>
    </source>
</reference>
<dbReference type="EMBL" id="CP038462">
    <property type="protein sequence ID" value="QCC76330.1"/>
    <property type="molecule type" value="Genomic_DNA"/>
</dbReference>
<accession>A0A4P7U8B1</accession>
<sequence length="111" mass="10985">MTVATAAPAFATSPPPVALPDMSTTALPTPARAGANINVPGFTLTNTGTADTIGIVFTFELAGANINRISAAGMDANGFSGMTVTGYGTPTAVLTLPPNFFGRNAAAAAAR</sequence>
<evidence type="ECO:0000313" key="3">
    <source>
        <dbReference type="Proteomes" id="UP000297025"/>
    </source>
</evidence>
<gene>
    <name evidence="2" type="ORF">E2C04_02305</name>
</gene>
<evidence type="ECO:0000256" key="1">
    <source>
        <dbReference type="SAM" id="MobiDB-lite"/>
    </source>
</evidence>